<comment type="caution">
    <text evidence="3">The sequence shown here is derived from an EMBL/GenBank/DDBJ whole genome shotgun (WGS) entry which is preliminary data.</text>
</comment>
<proteinExistence type="predicted"/>
<dbReference type="PANTHER" id="PTHR43084">
    <property type="entry name" value="PERSULFIDE DIOXYGENASE ETHE1"/>
    <property type="match status" value="1"/>
</dbReference>
<dbReference type="EMBL" id="JAYFUH010000085">
    <property type="protein sequence ID" value="MEA5667447.1"/>
    <property type="molecule type" value="Genomic_DNA"/>
</dbReference>
<accession>A0ABU5V291</accession>
<organism evidence="3 4">
    <name type="scientific">Stenotrophomonas capsici</name>
    <dbReference type="NCBI Taxonomy" id="3110230"/>
    <lineage>
        <taxon>Bacteria</taxon>
        <taxon>Pseudomonadati</taxon>
        <taxon>Pseudomonadota</taxon>
        <taxon>Gammaproteobacteria</taxon>
        <taxon>Lysobacterales</taxon>
        <taxon>Lysobacteraceae</taxon>
        <taxon>Stenotrophomonas</taxon>
    </lineage>
</organism>
<dbReference type="InterPro" id="IPR044528">
    <property type="entry name" value="POD-like_MBL-fold"/>
</dbReference>
<sequence length="296" mass="31984">MSDAIRLHPQVEPFFDKDTGTFTYVVYEGEGGAAAIIDPVLDYEPAGARISTASADALLAFVRGKALQVTWILETHAHADHLSAAGYLADILQAQVAIGRGIVQVQERFKVLFGLGEEFIADGRQFDRLLVDGDQFAIGALPVRVIATPGHTDDGLTYVIGDAAFIGDTLFAADTGTARTDFPGGDAHRLFASIQKILALPADTRIFLCHDYPGTRREAEPLTSIAAQRAGNAHLKDGVDESAFVQLRQQRDATLPVPRLILPALQVNIRGGRLPEPDANGVRYFRLPLDQMGDAR</sequence>
<keyword evidence="1" id="KW-0479">Metal-binding</keyword>
<dbReference type="RefSeq" id="WP_323438448.1">
    <property type="nucleotide sequence ID" value="NZ_JAYFUH010000085.1"/>
</dbReference>
<dbReference type="Proteomes" id="UP001301653">
    <property type="component" value="Unassembled WGS sequence"/>
</dbReference>
<dbReference type="InterPro" id="IPR001279">
    <property type="entry name" value="Metallo-B-lactamas"/>
</dbReference>
<feature type="domain" description="Metallo-beta-lactamase" evidence="2">
    <location>
        <begin position="20"/>
        <end position="210"/>
    </location>
</feature>
<reference evidence="3 4" key="1">
    <citation type="submission" date="2023-12" db="EMBL/GenBank/DDBJ databases">
        <title>Stenotrophomonas guangdongensis sp. nov., isolated from wilted pepper plants (Capsicum annuum).</title>
        <authorList>
            <person name="Qiu M."/>
            <person name="Li Y."/>
            <person name="Liu Q."/>
            <person name="Zhang X."/>
            <person name="Huang Y."/>
            <person name="Guo R."/>
            <person name="Hu M."/>
            <person name="Zhou J."/>
            <person name="Zhou X."/>
        </authorList>
    </citation>
    <scope>NUCLEOTIDE SEQUENCE [LARGE SCALE GENOMIC DNA]</scope>
    <source>
        <strain evidence="3 4">MH1</strain>
    </source>
</reference>
<evidence type="ECO:0000313" key="4">
    <source>
        <dbReference type="Proteomes" id="UP001301653"/>
    </source>
</evidence>
<evidence type="ECO:0000259" key="2">
    <source>
        <dbReference type="SMART" id="SM00849"/>
    </source>
</evidence>
<dbReference type="Pfam" id="PF00753">
    <property type="entry name" value="Lactamase_B"/>
    <property type="match status" value="1"/>
</dbReference>
<dbReference type="InterPro" id="IPR036866">
    <property type="entry name" value="RibonucZ/Hydroxyglut_hydro"/>
</dbReference>
<dbReference type="Gene3D" id="3.60.15.10">
    <property type="entry name" value="Ribonuclease Z/Hydroxyacylglutathione hydrolase-like"/>
    <property type="match status" value="1"/>
</dbReference>
<dbReference type="InterPro" id="IPR051682">
    <property type="entry name" value="Mito_Persulfide_Diox"/>
</dbReference>
<dbReference type="SUPFAM" id="SSF56281">
    <property type="entry name" value="Metallo-hydrolase/oxidoreductase"/>
    <property type="match status" value="1"/>
</dbReference>
<name>A0ABU5V291_9GAMM</name>
<keyword evidence="4" id="KW-1185">Reference proteome</keyword>
<dbReference type="SMART" id="SM00849">
    <property type="entry name" value="Lactamase_B"/>
    <property type="match status" value="1"/>
</dbReference>
<dbReference type="PANTHER" id="PTHR43084:SF1">
    <property type="entry name" value="PERSULFIDE DIOXYGENASE ETHE1, MITOCHONDRIAL"/>
    <property type="match status" value="1"/>
</dbReference>
<protein>
    <submittedName>
        <fullName evidence="3">MBL fold metallo-hydrolase</fullName>
    </submittedName>
</protein>
<evidence type="ECO:0000313" key="3">
    <source>
        <dbReference type="EMBL" id="MEA5667447.1"/>
    </source>
</evidence>
<gene>
    <name evidence="3" type="ORF">VA603_07895</name>
</gene>
<dbReference type="CDD" id="cd07724">
    <property type="entry name" value="POD-like_MBL-fold"/>
    <property type="match status" value="1"/>
</dbReference>
<evidence type="ECO:0000256" key="1">
    <source>
        <dbReference type="ARBA" id="ARBA00022723"/>
    </source>
</evidence>